<sequence>MTENNEMESGEAQLQRSPSTASIQPMPSKASTRSSEHLKLSYILTRARSSLDLQDGNNIPHIPQFGSSSL</sequence>
<protein>
    <submittedName>
        <fullName evidence="2">Uncharacterized protein</fullName>
    </submittedName>
</protein>
<evidence type="ECO:0000313" key="3">
    <source>
        <dbReference type="Proteomes" id="UP000324091"/>
    </source>
</evidence>
<evidence type="ECO:0000313" key="2">
    <source>
        <dbReference type="EMBL" id="TWW70246.1"/>
    </source>
</evidence>
<keyword evidence="3" id="KW-1185">Reference proteome</keyword>
<gene>
    <name evidence="2" type="ORF">D4764_18G0010520</name>
</gene>
<comment type="caution">
    <text evidence="2">The sequence shown here is derived from an EMBL/GenBank/DDBJ whole genome shotgun (WGS) entry which is preliminary data.</text>
</comment>
<feature type="region of interest" description="Disordered" evidence="1">
    <location>
        <begin position="1"/>
        <end position="37"/>
    </location>
</feature>
<name>A0A5C6NTD8_9TELE</name>
<dbReference type="EMBL" id="RHFK02000010">
    <property type="protein sequence ID" value="TWW70246.1"/>
    <property type="molecule type" value="Genomic_DNA"/>
</dbReference>
<dbReference type="AlphaFoldDB" id="A0A5C6NTD8"/>
<accession>A0A5C6NTD8</accession>
<evidence type="ECO:0000256" key="1">
    <source>
        <dbReference type="SAM" id="MobiDB-lite"/>
    </source>
</evidence>
<feature type="compositionally biased region" description="Polar residues" evidence="1">
    <location>
        <begin position="12"/>
        <end position="33"/>
    </location>
</feature>
<organism evidence="2 3">
    <name type="scientific">Takifugu flavidus</name>
    <name type="common">sansaifugu</name>
    <dbReference type="NCBI Taxonomy" id="433684"/>
    <lineage>
        <taxon>Eukaryota</taxon>
        <taxon>Metazoa</taxon>
        <taxon>Chordata</taxon>
        <taxon>Craniata</taxon>
        <taxon>Vertebrata</taxon>
        <taxon>Euteleostomi</taxon>
        <taxon>Actinopterygii</taxon>
        <taxon>Neopterygii</taxon>
        <taxon>Teleostei</taxon>
        <taxon>Neoteleostei</taxon>
        <taxon>Acanthomorphata</taxon>
        <taxon>Eupercaria</taxon>
        <taxon>Tetraodontiformes</taxon>
        <taxon>Tetradontoidea</taxon>
        <taxon>Tetraodontidae</taxon>
        <taxon>Takifugu</taxon>
    </lineage>
</organism>
<proteinExistence type="predicted"/>
<feature type="region of interest" description="Disordered" evidence="1">
    <location>
        <begin position="49"/>
        <end position="70"/>
    </location>
</feature>
<reference evidence="2 3" key="1">
    <citation type="submission" date="2019-04" db="EMBL/GenBank/DDBJ databases">
        <title>Chromosome genome assembly for Takifugu flavidus.</title>
        <authorList>
            <person name="Xiao S."/>
        </authorList>
    </citation>
    <scope>NUCLEOTIDE SEQUENCE [LARGE SCALE GENOMIC DNA]</scope>
    <source>
        <strain evidence="2">HTHZ2018</strain>
        <tissue evidence="2">Muscle</tissue>
    </source>
</reference>
<dbReference type="Proteomes" id="UP000324091">
    <property type="component" value="Chromosome 18"/>
</dbReference>